<dbReference type="PANTHER" id="PTHR43791:SF29">
    <property type="entry name" value="MAJOR FACILITATOR SUPERFAMILY (MFS) PROFILE DOMAIN-CONTAINING PROTEIN"/>
    <property type="match status" value="1"/>
</dbReference>
<evidence type="ECO:0000256" key="5">
    <source>
        <dbReference type="ARBA" id="ARBA00023136"/>
    </source>
</evidence>
<evidence type="ECO:0000313" key="8">
    <source>
        <dbReference type="EMBL" id="KAK1762799.1"/>
    </source>
</evidence>
<evidence type="ECO:0000256" key="3">
    <source>
        <dbReference type="ARBA" id="ARBA00022692"/>
    </source>
</evidence>
<feature type="transmembrane region" description="Helical" evidence="7">
    <location>
        <begin position="435"/>
        <end position="454"/>
    </location>
</feature>
<keyword evidence="3 7" id="KW-0812">Transmembrane</keyword>
<comment type="caution">
    <text evidence="8">The sequence shown here is derived from an EMBL/GenBank/DDBJ whole genome shotgun (WGS) entry which is preliminary data.</text>
</comment>
<dbReference type="GO" id="GO:0022857">
    <property type="term" value="F:transmembrane transporter activity"/>
    <property type="evidence" value="ECO:0007669"/>
    <property type="project" value="InterPro"/>
</dbReference>
<dbReference type="Pfam" id="PF07690">
    <property type="entry name" value="MFS_1"/>
    <property type="match status" value="1"/>
</dbReference>
<gene>
    <name evidence="8" type="ORF">QBC33DRAFT_599656</name>
</gene>
<feature type="region of interest" description="Disordered" evidence="6">
    <location>
        <begin position="1"/>
        <end position="30"/>
    </location>
</feature>
<feature type="transmembrane region" description="Helical" evidence="7">
    <location>
        <begin position="227"/>
        <end position="248"/>
    </location>
</feature>
<dbReference type="FunFam" id="1.20.1250.20:FF:000247">
    <property type="entry name" value="MFS general substrate transporter"/>
    <property type="match status" value="1"/>
</dbReference>
<evidence type="ECO:0000256" key="7">
    <source>
        <dbReference type="SAM" id="Phobius"/>
    </source>
</evidence>
<evidence type="ECO:0000313" key="9">
    <source>
        <dbReference type="Proteomes" id="UP001244011"/>
    </source>
</evidence>
<dbReference type="Gene3D" id="1.20.1250.20">
    <property type="entry name" value="MFS general substrate transporter like domains"/>
    <property type="match status" value="1"/>
</dbReference>
<keyword evidence="2" id="KW-0813">Transport</keyword>
<feature type="transmembrane region" description="Helical" evidence="7">
    <location>
        <begin position="466"/>
        <end position="486"/>
    </location>
</feature>
<evidence type="ECO:0000256" key="2">
    <source>
        <dbReference type="ARBA" id="ARBA00022448"/>
    </source>
</evidence>
<feature type="transmembrane region" description="Helical" evidence="7">
    <location>
        <begin position="196"/>
        <end position="215"/>
    </location>
</feature>
<feature type="transmembrane region" description="Helical" evidence="7">
    <location>
        <begin position="260"/>
        <end position="278"/>
    </location>
</feature>
<dbReference type="PANTHER" id="PTHR43791">
    <property type="entry name" value="PERMEASE-RELATED"/>
    <property type="match status" value="1"/>
</dbReference>
<dbReference type="Proteomes" id="UP001244011">
    <property type="component" value="Unassembled WGS sequence"/>
</dbReference>
<accession>A0AAJ0BTF7</accession>
<organism evidence="8 9">
    <name type="scientific">Phialemonium atrogriseum</name>
    <dbReference type="NCBI Taxonomy" id="1093897"/>
    <lineage>
        <taxon>Eukaryota</taxon>
        <taxon>Fungi</taxon>
        <taxon>Dikarya</taxon>
        <taxon>Ascomycota</taxon>
        <taxon>Pezizomycotina</taxon>
        <taxon>Sordariomycetes</taxon>
        <taxon>Sordariomycetidae</taxon>
        <taxon>Cephalothecales</taxon>
        <taxon>Cephalothecaceae</taxon>
        <taxon>Phialemonium</taxon>
    </lineage>
</organism>
<reference evidence="8" key="1">
    <citation type="submission" date="2023-06" db="EMBL/GenBank/DDBJ databases">
        <title>Genome-scale phylogeny and comparative genomics of the fungal order Sordariales.</title>
        <authorList>
            <consortium name="Lawrence Berkeley National Laboratory"/>
            <person name="Hensen N."/>
            <person name="Bonometti L."/>
            <person name="Westerberg I."/>
            <person name="Brannstrom I.O."/>
            <person name="Guillou S."/>
            <person name="Cros-Aarteil S."/>
            <person name="Calhoun S."/>
            <person name="Haridas S."/>
            <person name="Kuo A."/>
            <person name="Mondo S."/>
            <person name="Pangilinan J."/>
            <person name="Riley R."/>
            <person name="Labutti K."/>
            <person name="Andreopoulos B."/>
            <person name="Lipzen A."/>
            <person name="Chen C."/>
            <person name="Yanf M."/>
            <person name="Daum C."/>
            <person name="Ng V."/>
            <person name="Clum A."/>
            <person name="Steindorff A."/>
            <person name="Ohm R."/>
            <person name="Martin F."/>
            <person name="Silar P."/>
            <person name="Natvig D."/>
            <person name="Lalanne C."/>
            <person name="Gautier V."/>
            <person name="Ament-Velasquez S.L."/>
            <person name="Kruys A."/>
            <person name="Hutchinson M.I."/>
            <person name="Powell A.J."/>
            <person name="Barry K."/>
            <person name="Miller A.N."/>
            <person name="Grigoriev I.V."/>
            <person name="Debuchy R."/>
            <person name="Gladieux P."/>
            <person name="Thoren M.H."/>
            <person name="Johannesson H."/>
        </authorList>
    </citation>
    <scope>NUCLEOTIDE SEQUENCE</scope>
    <source>
        <strain evidence="8">8032-3</strain>
    </source>
</reference>
<evidence type="ECO:0000256" key="4">
    <source>
        <dbReference type="ARBA" id="ARBA00022989"/>
    </source>
</evidence>
<comment type="subcellular location">
    <subcellularLocation>
        <location evidence="1">Membrane</location>
        <topology evidence="1">Multi-pass membrane protein</topology>
    </subcellularLocation>
</comment>
<keyword evidence="4 7" id="KW-1133">Transmembrane helix</keyword>
<dbReference type="FunFam" id="1.20.1250.20:FF:000106">
    <property type="entry name" value="MFS transporter, putative"/>
    <property type="match status" value="1"/>
</dbReference>
<protein>
    <submittedName>
        <fullName evidence="8">Major facilitator superfamily domain-containing protein</fullName>
    </submittedName>
</protein>
<dbReference type="GO" id="GO:0016020">
    <property type="term" value="C:membrane"/>
    <property type="evidence" value="ECO:0007669"/>
    <property type="project" value="UniProtKB-SubCell"/>
</dbReference>
<dbReference type="RefSeq" id="XP_060279012.1">
    <property type="nucleotide sequence ID" value="XM_060432043.1"/>
</dbReference>
<name>A0AAJ0BTF7_9PEZI</name>
<proteinExistence type="predicted"/>
<dbReference type="InterPro" id="IPR011701">
    <property type="entry name" value="MFS"/>
</dbReference>
<keyword evidence="9" id="KW-1185">Reference proteome</keyword>
<evidence type="ECO:0000256" key="6">
    <source>
        <dbReference type="SAM" id="MobiDB-lite"/>
    </source>
</evidence>
<dbReference type="AlphaFoldDB" id="A0AAJ0BTF7"/>
<sequence>MSYQPLTRDDPDDVKSYGSVDSRGVSPSLSPTATLLSNEFELRDHEGHKKNPFSDNEAAAYWRQVYEDCQYECRHEFNPQLTWSTEEEKRLVRKLDWKVCFWACVMFFGLQVDRGNLSQAVSDNMLDDLGLNTNDYNHGHLIFLVSFLCAELPSQLISKALGPDRWIPIQMVAWSLVATSQCLLTGRASFFLTRSLLGFLEGGFIPDLVLWLSYFYTSRELPIRLSYFWTTLSITGIITSLLAFALLHLRGVAGWEGWRWLFLIEGFITLVVGVWSFFMMPASAVQTKTWFRPDGWFTDREVAIVVNRVLRDDPSKGDMHNRQALTPRRLGEALKDYDLWPLYAIGLVAYVPQHPPSNYLTLTLRALGFSTFTTNLLTIPSYTAHIINLILLTRLSEWANERTFVAILQPLWTLPCIIALRFWPHLFEDKWGTYALVMVLLSYPYCHAILVGWCSKNSNNVGTRTVSAALYNMSCQTGSIVSTYIYRDDDKPLYRRGNSVLLMFNLLSILVFVLTKLYYVSRNWQKAKVWNALTEEEQIHYRKTTKLQGSRRLDFQFAH</sequence>
<feature type="transmembrane region" description="Helical" evidence="7">
    <location>
        <begin position="404"/>
        <end position="423"/>
    </location>
</feature>
<evidence type="ECO:0000256" key="1">
    <source>
        <dbReference type="ARBA" id="ARBA00004141"/>
    </source>
</evidence>
<dbReference type="GeneID" id="85315230"/>
<dbReference type="EMBL" id="MU839033">
    <property type="protein sequence ID" value="KAK1762799.1"/>
    <property type="molecule type" value="Genomic_DNA"/>
</dbReference>
<feature type="transmembrane region" description="Helical" evidence="7">
    <location>
        <begin position="498"/>
        <end position="519"/>
    </location>
</feature>
<dbReference type="SUPFAM" id="SSF103473">
    <property type="entry name" value="MFS general substrate transporter"/>
    <property type="match status" value="1"/>
</dbReference>
<dbReference type="InterPro" id="IPR036259">
    <property type="entry name" value="MFS_trans_sf"/>
</dbReference>
<keyword evidence="5 7" id="KW-0472">Membrane</keyword>